<evidence type="ECO:0000256" key="7">
    <source>
        <dbReference type="ARBA" id="ARBA00023136"/>
    </source>
</evidence>
<comment type="caution">
    <text evidence="13">The sequence shown here is derived from an EMBL/GenBank/DDBJ whole genome shotgun (WGS) entry which is preliminary data.</text>
</comment>
<evidence type="ECO:0000256" key="4">
    <source>
        <dbReference type="ARBA" id="ARBA00022679"/>
    </source>
</evidence>
<dbReference type="Gene3D" id="3.40.50.2000">
    <property type="entry name" value="Glycogen Phosphorylase B"/>
    <property type="match status" value="2"/>
</dbReference>
<dbReference type="PATRIC" id="fig|1618585.3.peg.335"/>
<reference evidence="13 14" key="1">
    <citation type="journal article" date="2015" name="Nature">
        <title>rRNA introns, odd ribosomes, and small enigmatic genomes across a large radiation of phyla.</title>
        <authorList>
            <person name="Brown C.T."/>
            <person name="Hug L.A."/>
            <person name="Thomas B.C."/>
            <person name="Sharon I."/>
            <person name="Castelle C.J."/>
            <person name="Singh A."/>
            <person name="Wilkins M.J."/>
            <person name="Williams K.H."/>
            <person name="Banfield J.F."/>
        </authorList>
    </citation>
    <scope>NUCLEOTIDE SEQUENCE [LARGE SCALE GENOMIC DNA]</scope>
</reference>
<dbReference type="GO" id="GO:0050511">
    <property type="term" value="F:undecaprenyldiphospho-muramoylpentapeptide beta-N-acetylglucosaminyltransferase activity"/>
    <property type="evidence" value="ECO:0007669"/>
    <property type="project" value="InterPro"/>
</dbReference>
<dbReference type="GO" id="GO:0071555">
    <property type="term" value="P:cell wall organization"/>
    <property type="evidence" value="ECO:0007669"/>
    <property type="project" value="UniProtKB-KW"/>
</dbReference>
<dbReference type="SUPFAM" id="SSF53756">
    <property type="entry name" value="UDP-Glycosyltransferase/glycogen phosphorylase"/>
    <property type="match status" value="1"/>
</dbReference>
<dbReference type="GO" id="GO:0008360">
    <property type="term" value="P:regulation of cell shape"/>
    <property type="evidence" value="ECO:0007669"/>
    <property type="project" value="UniProtKB-KW"/>
</dbReference>
<dbReference type="CDD" id="cd03785">
    <property type="entry name" value="GT28_MurG"/>
    <property type="match status" value="1"/>
</dbReference>
<dbReference type="Pfam" id="PF03033">
    <property type="entry name" value="Glyco_transf_28"/>
    <property type="match status" value="1"/>
</dbReference>
<feature type="domain" description="Glycosyl transferase family 28 C-terminal" evidence="12">
    <location>
        <begin position="187"/>
        <end position="333"/>
    </location>
</feature>
<evidence type="ECO:0000256" key="2">
    <source>
        <dbReference type="ARBA" id="ARBA00022618"/>
    </source>
</evidence>
<evidence type="ECO:0000256" key="5">
    <source>
        <dbReference type="ARBA" id="ARBA00022960"/>
    </source>
</evidence>
<evidence type="ECO:0000313" key="13">
    <source>
        <dbReference type="EMBL" id="KKS80040.1"/>
    </source>
</evidence>
<dbReference type="GO" id="GO:0009252">
    <property type="term" value="P:peptidoglycan biosynthetic process"/>
    <property type="evidence" value="ECO:0007669"/>
    <property type="project" value="UniProtKB-KW"/>
</dbReference>
<feature type="transmembrane region" description="Helical" evidence="10">
    <location>
        <begin position="71"/>
        <end position="94"/>
    </location>
</feature>
<dbReference type="Proteomes" id="UP000034611">
    <property type="component" value="Unassembled WGS sequence"/>
</dbReference>
<evidence type="ECO:0000259" key="12">
    <source>
        <dbReference type="Pfam" id="PF04101"/>
    </source>
</evidence>
<evidence type="ECO:0000256" key="10">
    <source>
        <dbReference type="SAM" id="Phobius"/>
    </source>
</evidence>
<name>A0A0G1C308_9BACT</name>
<keyword evidence="8" id="KW-0131">Cell cycle</keyword>
<keyword evidence="4" id="KW-0808">Transferase</keyword>
<evidence type="ECO:0000256" key="3">
    <source>
        <dbReference type="ARBA" id="ARBA00022676"/>
    </source>
</evidence>
<dbReference type="HAMAP" id="MF_00033">
    <property type="entry name" value="MurG"/>
    <property type="match status" value="1"/>
</dbReference>
<dbReference type="InterPro" id="IPR006009">
    <property type="entry name" value="GlcNAc_MurG"/>
</dbReference>
<evidence type="ECO:0000256" key="1">
    <source>
        <dbReference type="ARBA" id="ARBA00022475"/>
    </source>
</evidence>
<dbReference type="EMBL" id="LCEY01000029">
    <property type="protein sequence ID" value="KKS80040.1"/>
    <property type="molecule type" value="Genomic_DNA"/>
</dbReference>
<dbReference type="Pfam" id="PF04101">
    <property type="entry name" value="Glyco_tran_28_C"/>
    <property type="match status" value="1"/>
</dbReference>
<feature type="transmembrane region" description="Helical" evidence="10">
    <location>
        <begin position="100"/>
        <end position="119"/>
    </location>
</feature>
<accession>A0A0G1C308</accession>
<keyword evidence="10" id="KW-1133">Transmembrane helix</keyword>
<protein>
    <recommendedName>
        <fullName evidence="15">Undecaprenyldiphospho-muramoylpentapeptide beta-N-acetylglucosaminyltransferase</fullName>
    </recommendedName>
</protein>
<keyword evidence="6" id="KW-0573">Peptidoglycan synthesis</keyword>
<evidence type="ECO:0000259" key="11">
    <source>
        <dbReference type="Pfam" id="PF03033"/>
    </source>
</evidence>
<evidence type="ECO:0000256" key="9">
    <source>
        <dbReference type="ARBA" id="ARBA00023316"/>
    </source>
</evidence>
<evidence type="ECO:0000256" key="6">
    <source>
        <dbReference type="ARBA" id="ARBA00022984"/>
    </source>
</evidence>
<keyword evidence="1" id="KW-1003">Cell membrane</keyword>
<organism evidence="13 14">
    <name type="scientific">Candidatus Woesebacteria bacterium GW2011_GWC1_43_10b</name>
    <dbReference type="NCBI Taxonomy" id="1618585"/>
    <lineage>
        <taxon>Bacteria</taxon>
        <taxon>Candidatus Woeseibacteriota</taxon>
    </lineage>
</organism>
<sequence length="363" mass="40616">VLTGGHGATTAIATVQELIKQSSNRQIWDIYWIGPKSAIEGTKIAPLEESFFPRLGVSLRSIITGRLQRRFSIYTIPSLLKIPLGLFMAFRHLVGIKPKVIVSFGGYAAFPVVLAGFLMRIPVLIHEQTITYGRANKFSSIFADKIALARKESIKYFPEEKCVVTGNPIMIQIADLVPKRKMTFPPTLFITGGSRGSLTINNLVKPILPKLLGEFHVIHLVGPMDFRDFIEIKNKLPEALKTKYEVHSQVDPTQMGKFFKDADIVIARAGANTVSEIMVTKIPSILIPIPWSFEDEQTKNALLAKEFGIAKVFDQESLTPEKLLKEVFFMAKNWDYFASRVRLKKSQDIGASSRLVGLIKENI</sequence>
<evidence type="ECO:0000313" key="14">
    <source>
        <dbReference type="Proteomes" id="UP000034611"/>
    </source>
</evidence>
<keyword evidence="2" id="KW-0132">Cell division</keyword>
<keyword evidence="9" id="KW-0961">Cell wall biogenesis/degradation</keyword>
<dbReference type="InterPro" id="IPR004276">
    <property type="entry name" value="GlycoTrans_28_N"/>
</dbReference>
<dbReference type="PANTHER" id="PTHR21015:SF22">
    <property type="entry name" value="GLYCOSYLTRANSFERASE"/>
    <property type="match status" value="1"/>
</dbReference>
<keyword evidence="3" id="KW-0328">Glycosyltransferase</keyword>
<gene>
    <name evidence="13" type="ORF">UV56_C0029G0001</name>
</gene>
<dbReference type="GO" id="GO:0005975">
    <property type="term" value="P:carbohydrate metabolic process"/>
    <property type="evidence" value="ECO:0007669"/>
    <property type="project" value="InterPro"/>
</dbReference>
<dbReference type="InterPro" id="IPR007235">
    <property type="entry name" value="Glyco_trans_28_C"/>
</dbReference>
<dbReference type="GO" id="GO:0051301">
    <property type="term" value="P:cell division"/>
    <property type="evidence" value="ECO:0007669"/>
    <property type="project" value="UniProtKB-KW"/>
</dbReference>
<evidence type="ECO:0008006" key="15">
    <source>
        <dbReference type="Google" id="ProtNLM"/>
    </source>
</evidence>
<keyword evidence="7 10" id="KW-0472">Membrane</keyword>
<dbReference type="PANTHER" id="PTHR21015">
    <property type="entry name" value="UDP-N-ACETYLGLUCOSAMINE--N-ACETYLMURAMYL-(PENTAPEPTIDE) PYROPHOSPHORYL-UNDECAPRENOL N-ACETYLGLUCOSAMINE TRANSFERASE 1"/>
    <property type="match status" value="1"/>
</dbReference>
<feature type="non-terminal residue" evidence="13">
    <location>
        <position position="1"/>
    </location>
</feature>
<dbReference type="AlphaFoldDB" id="A0A0G1C308"/>
<keyword evidence="10" id="KW-0812">Transmembrane</keyword>
<proteinExistence type="inferred from homology"/>
<keyword evidence="5" id="KW-0133">Cell shape</keyword>
<feature type="domain" description="Glycosyltransferase family 28 N-terminal" evidence="11">
    <location>
        <begin position="3"/>
        <end position="147"/>
    </location>
</feature>
<evidence type="ECO:0000256" key="8">
    <source>
        <dbReference type="ARBA" id="ARBA00023306"/>
    </source>
</evidence>